<protein>
    <recommendedName>
        <fullName evidence="4">Zinc finger CHC2-type domain-containing protein</fullName>
    </recommendedName>
</protein>
<evidence type="ECO:0000256" key="1">
    <source>
        <dbReference type="SAM" id="MobiDB-lite"/>
    </source>
</evidence>
<dbReference type="RefSeq" id="WP_249481210.1">
    <property type="nucleotide sequence ID" value="NZ_CP097219.1"/>
</dbReference>
<dbReference type="Gene3D" id="3.40.1360.10">
    <property type="match status" value="1"/>
</dbReference>
<keyword evidence="2" id="KW-0614">Plasmid</keyword>
<accession>A0ABY4NC94</accession>
<feature type="region of interest" description="Disordered" evidence="1">
    <location>
        <begin position="100"/>
        <end position="125"/>
    </location>
</feature>
<proteinExistence type="predicted"/>
<dbReference type="InterPro" id="IPR034154">
    <property type="entry name" value="TOPRIM_DnaG/twinkle"/>
</dbReference>
<dbReference type="CDD" id="cd01029">
    <property type="entry name" value="TOPRIM_primases"/>
    <property type="match status" value="1"/>
</dbReference>
<feature type="compositionally biased region" description="Pro residues" evidence="1">
    <location>
        <begin position="1162"/>
        <end position="1174"/>
    </location>
</feature>
<geneLocation type="plasmid" evidence="2 3">
    <name>pCBA3104-01</name>
</geneLocation>
<evidence type="ECO:0000313" key="3">
    <source>
        <dbReference type="Proteomes" id="UP001055868"/>
    </source>
</evidence>
<feature type="region of interest" description="Disordered" evidence="1">
    <location>
        <begin position="1137"/>
        <end position="1200"/>
    </location>
</feature>
<evidence type="ECO:0008006" key="4">
    <source>
        <dbReference type="Google" id="ProtNLM"/>
    </source>
</evidence>
<dbReference type="Proteomes" id="UP001055868">
    <property type="component" value="Plasmid pCBA3104-01"/>
</dbReference>
<evidence type="ECO:0000313" key="2">
    <source>
        <dbReference type="EMBL" id="UQN31786.1"/>
    </source>
</evidence>
<reference evidence="2" key="1">
    <citation type="submission" date="2022-05" db="EMBL/GenBank/DDBJ databases">
        <title>Genomic analysis of Brachybacterium sp. CBA3104.</title>
        <authorList>
            <person name="Roh S.W."/>
            <person name="Kim Y.B."/>
            <person name="Kim Y."/>
        </authorList>
    </citation>
    <scope>NUCLEOTIDE SEQUENCE</scope>
    <source>
        <strain evidence="2">CBA3104</strain>
        <plasmid evidence="2">pCBA3104-01</plasmid>
    </source>
</reference>
<feature type="region of interest" description="Disordered" evidence="1">
    <location>
        <begin position="437"/>
        <end position="481"/>
    </location>
</feature>
<organism evidence="2 3">
    <name type="scientific">Brachybacterium kimchii</name>
    <dbReference type="NCBI Taxonomy" id="2942909"/>
    <lineage>
        <taxon>Bacteria</taxon>
        <taxon>Bacillati</taxon>
        <taxon>Actinomycetota</taxon>
        <taxon>Actinomycetes</taxon>
        <taxon>Micrococcales</taxon>
        <taxon>Dermabacteraceae</taxon>
        <taxon>Brachybacterium</taxon>
    </lineage>
</organism>
<dbReference type="EMBL" id="CP097219">
    <property type="protein sequence ID" value="UQN31786.1"/>
    <property type="molecule type" value="Genomic_DNA"/>
</dbReference>
<feature type="compositionally biased region" description="Basic residues" evidence="1">
    <location>
        <begin position="108"/>
        <end position="118"/>
    </location>
</feature>
<gene>
    <name evidence="2" type="ORF">M4486_19545</name>
</gene>
<feature type="compositionally biased region" description="Low complexity" evidence="1">
    <location>
        <begin position="1185"/>
        <end position="1200"/>
    </location>
</feature>
<sequence length="1733" mass="188756">MTLAMQGPAADDTPQPQASLNRVRDALAQRGDPMKGHAHDFKARCPIHDDNEASLHVSYVPGDDGRVLLTCFGCHGDFRDIAAALDLSVADLFDRPLPPREERVGRSTSRRRTGKRWGRIGPLPAPIAAPEREAASTERLDWRVVDTYDYARPDGEVIQQVIRKEATTADGAKKKTFTQTYFTAGGKVSKKPKGFEPTWYRCPELVDALADEETVWILEGEKDVHTAESLGVVAATNAGGAGSLTDGMLDLLEGGTIRVVLDLDGAGFQRGVQLLEALKDHADVTALLPKTTEAHSDLTDHVEAGGGLEELIEVTLPELNAWAEASKLEGQLKRVEEADREARAHLDQFEERRQSAPKAAETHSKRANRWTIESEIRVDTLLETATSVERYASVADTEWAREAARWADSTRQQAVQTARILHELTGRDIPPVLQAGVERTQPPSTTVAPAPPAEEAAPEHGTDEDLEPAPGVKAPQLRSKGELPADISAPRYVLAYGQICKEEWKPAKGDAGAEGAYVRNLKMVLSLDARIVSRDSNELLGEEDYVDEPPLHEQTNTVPDTIEATPTKLGGVRRFMIAYTHPLSGEQVITAVNADDAVSSKWLEKLDFSVDYLATTNGRAEVWRAINQVSEQQAARTVYQSTGWRKTDEGWKYVHASGVITKDGHQPAPVDLSGPLTRITLPAPTDDVAELRAAFAHIEKMTEEIPRRVILPLLGHMIRAVLGHNPMVPIIVGVPGTLKSSIASWFMGMYGPQWKRNRPGMSLAGTGATLNAARILMAHAKDTVFWFDDAAPDAGVANAQKIIKQITRMVSERIGRDRAERDGIGTVAGPQPIASGLITSELAPEAGSGQQRTFPIPLRKGDIPVDLMREQSRSLPRYHRTLLMSSFIQWVAQNDPAALREQADEDADVYLHKLYEPSSYLDPRLDERPGQALSHMWVGCKVLFEFLLDVGVLDQAAADTWMQSLDEALFEAWTATVDPDIPTSTGGRVRELLQYALHSGVGYIADVNDNHAPTGPLAARLGWKLLSGMGSDGAERTEARGIPLGWINTNTAGDDELYIVPSALTHVLGQAKTALGSSIELDEATAKRALYDEGILSCDEPAPGKAPKMTKSRLLPCINARQRVLVIPFSKLFPEEDDGGDARLLGKGAPKGPTPLTRRPRPTPASPAPAPEPAAPAAGSFTQSATALATQPAPAAALAPEPAPRPLHVVSQAPASAFIGPAAVIDVDAIYTPDGKRHAWPELTHVGQLAELVPSLGLGFDQKGLSEVGQVWISHAAALKLGLPVDQLGEDPAKVRSTLSKLTTGHELLTRAQREGYRVGGKGTSLSNWTRVFRAGEDDEPIAMLVVMSALPVDYPLVSADPDEDPQISTPDPSELVQWLRETANTVGLPLYMHPGQTGIDLAKALRRKGMTVTTRDGGSAHRKARELFAAHDPVPPAALPNTERDLDWSRVPTDEEQSKLYLHAYDRGGSYMAGAASLELGIGEPDHHPTGRTFDRKLPGYWLITVPESGDWRMPNPLAPGGTATPDDPIWATTPTLEFALEQGYDPEVFEAYTWPEHGRVLQPFYDQIKQGRTSLVEKIQRLAHPNDEDDVLDLISAEKSLEALKAVYTRMIGMMGSASFMQGKQGYAPDWRHLIIGKSRANIQRVAVANGTKHQRQWPIAIGTDTICYLSDNPDPIEAWPGDPAKLGRGFGQYKHEGSALLSDHLKYLTGKDWHGKKHLIDPADWHPTKE</sequence>
<name>A0ABY4NC94_9MICO</name>
<keyword evidence="3" id="KW-1185">Reference proteome</keyword>